<dbReference type="EC" id="1.1.1.262" evidence="10"/>
<keyword evidence="3 10" id="KW-0862">Zinc</keyword>
<dbReference type="NCBIfam" id="TIGR00557">
    <property type="entry name" value="pdxA"/>
    <property type="match status" value="1"/>
</dbReference>
<keyword evidence="1 10" id="KW-0963">Cytoplasm</keyword>
<keyword evidence="7 10" id="KW-0520">NAD</keyword>
<sequence length="333" mass="34555">MTVPRIAITLGEPAGIGADIVAMIAQQDWPAELVAITDPELLMARARKLGLPLTLQTVDFDAPARPQQAGTIHVQAVPTAVPVIAGKLDVGNAHWVLDTLQQAVDGCVAGRFDAMVTAPVQKSVINDAGIPFSGHTEFLAARTATAQVVMLLAAGELRVALATTHLPLAQVPEAITATSITTSISILHRDLMQKFGIGAPCIAVLGLNPHAGEGGHLGREELDIIIPALENLRAQGMDLLGPLPADTAFNADTLARTDAYLAMYHDQGLPVLKYAGFGNAVNITLGLPIIRTSVDHGTALDLAGTGMAGDGSLRAALAMAVTLASRQAEHSGK</sequence>
<feature type="binding site" evidence="10">
    <location>
        <position position="265"/>
    </location>
    <ligand>
        <name>a divalent metal cation</name>
        <dbReference type="ChEBI" id="CHEBI:60240"/>
        <note>ligand shared between dimeric partners</note>
    </ligand>
</feature>
<evidence type="ECO:0000256" key="2">
    <source>
        <dbReference type="ARBA" id="ARBA00022723"/>
    </source>
</evidence>
<dbReference type="GO" id="GO:0042823">
    <property type="term" value="P:pyridoxal phosphate biosynthetic process"/>
    <property type="evidence" value="ECO:0007669"/>
    <property type="project" value="UniProtKB-UniRule"/>
</dbReference>
<dbReference type="GO" id="GO:0050570">
    <property type="term" value="F:4-hydroxythreonine-4-phosphate dehydrogenase activity"/>
    <property type="evidence" value="ECO:0007669"/>
    <property type="project" value="UniProtKB-UniRule"/>
</dbReference>
<dbReference type="PANTHER" id="PTHR30004:SF5">
    <property type="entry name" value="4-HYDROXYTHREONINE-4-PHOSPHATE DEHYDROGENASE"/>
    <property type="match status" value="1"/>
</dbReference>
<dbReference type="InterPro" id="IPR005255">
    <property type="entry name" value="PdxA_fam"/>
</dbReference>
<dbReference type="GO" id="GO:0005737">
    <property type="term" value="C:cytoplasm"/>
    <property type="evidence" value="ECO:0007669"/>
    <property type="project" value="UniProtKB-SubCell"/>
</dbReference>
<comment type="miscellaneous">
    <text evidence="10">The active site is located at the dimer interface.</text>
</comment>
<dbReference type="AlphaFoldDB" id="A0A2N5XY40"/>
<dbReference type="Proteomes" id="UP000234845">
    <property type="component" value="Unassembled WGS sequence"/>
</dbReference>
<keyword evidence="8 10" id="KW-0664">Pyridoxine biosynthesis</keyword>
<comment type="similarity">
    <text evidence="10">Belongs to the PdxA family.</text>
</comment>
<feature type="binding site" evidence="10">
    <location>
        <position position="135"/>
    </location>
    <ligand>
        <name>substrate</name>
    </ligand>
</feature>
<evidence type="ECO:0000313" key="11">
    <source>
        <dbReference type="EMBL" id="PLW81057.1"/>
    </source>
</evidence>
<dbReference type="GO" id="GO:0000287">
    <property type="term" value="F:magnesium ion binding"/>
    <property type="evidence" value="ECO:0007669"/>
    <property type="project" value="UniProtKB-UniRule"/>
</dbReference>
<name>A0A2N5XY40_9GAMM</name>
<evidence type="ECO:0000256" key="8">
    <source>
        <dbReference type="ARBA" id="ARBA00023096"/>
    </source>
</evidence>
<comment type="caution">
    <text evidence="11">The sequence shown here is derived from an EMBL/GenBank/DDBJ whole genome shotgun (WGS) entry which is preliminary data.</text>
</comment>
<comment type="cofactor">
    <cofactor evidence="10">
        <name>Zn(2+)</name>
        <dbReference type="ChEBI" id="CHEBI:29105"/>
    </cofactor>
    <cofactor evidence="10">
        <name>Mg(2+)</name>
        <dbReference type="ChEBI" id="CHEBI:18420"/>
    </cofactor>
    <cofactor evidence="10">
        <name>Co(2+)</name>
        <dbReference type="ChEBI" id="CHEBI:48828"/>
    </cofactor>
    <text evidence="10">Binds 1 divalent metal cation per subunit. Can use ions such as Zn(2+), Mg(2+) or Co(2+).</text>
</comment>
<keyword evidence="2 10" id="KW-0479">Metal-binding</keyword>
<feature type="binding site" evidence="10">
    <location>
        <position position="282"/>
    </location>
    <ligand>
        <name>substrate</name>
    </ligand>
</feature>
<reference evidence="12" key="1">
    <citation type="submission" date="2017-11" db="EMBL/GenBank/DDBJ databases">
        <title>The draft genome sequence of Chromatocurvus sp. F02.</title>
        <authorList>
            <person name="Du Z.-J."/>
            <person name="Chang Y.-Q."/>
        </authorList>
    </citation>
    <scope>NUCLEOTIDE SEQUENCE [LARGE SCALE GENOMIC DNA]</scope>
    <source>
        <strain evidence="12">F02</strain>
    </source>
</reference>
<feature type="binding site" evidence="10">
    <location>
        <position position="273"/>
    </location>
    <ligand>
        <name>substrate</name>
    </ligand>
</feature>
<dbReference type="Gene3D" id="3.40.718.10">
    <property type="entry name" value="Isopropylmalate Dehydrogenase"/>
    <property type="match status" value="1"/>
</dbReference>
<dbReference type="InterPro" id="IPR037510">
    <property type="entry name" value="PdxA"/>
</dbReference>
<dbReference type="GO" id="GO:0050897">
    <property type="term" value="F:cobalt ion binding"/>
    <property type="evidence" value="ECO:0007669"/>
    <property type="project" value="UniProtKB-UniRule"/>
</dbReference>
<evidence type="ECO:0000313" key="12">
    <source>
        <dbReference type="Proteomes" id="UP000234845"/>
    </source>
</evidence>
<keyword evidence="4 10" id="KW-0460">Magnesium</keyword>
<feature type="binding site" evidence="10">
    <location>
        <position position="210"/>
    </location>
    <ligand>
        <name>a divalent metal cation</name>
        <dbReference type="ChEBI" id="CHEBI:60240"/>
        <note>ligand shared between dimeric partners</note>
    </ligand>
</feature>
<evidence type="ECO:0000256" key="7">
    <source>
        <dbReference type="ARBA" id="ARBA00023027"/>
    </source>
</evidence>
<protein>
    <recommendedName>
        <fullName evidence="10">4-hydroxythreonine-4-phosphate dehydrogenase</fullName>
        <ecNumber evidence="10">1.1.1.262</ecNumber>
    </recommendedName>
    <alternativeName>
        <fullName evidence="10">4-(phosphohydroxy)-L-threonine dehydrogenase</fullName>
    </alternativeName>
</protein>
<keyword evidence="9 10" id="KW-0170">Cobalt</keyword>
<comment type="pathway">
    <text evidence="10">Cofactor biosynthesis; pyridoxine 5'-phosphate biosynthesis; pyridoxine 5'-phosphate from D-erythrose 4-phosphate: step 4/5.</text>
</comment>
<dbReference type="GO" id="GO:0051287">
    <property type="term" value="F:NAD binding"/>
    <property type="evidence" value="ECO:0007669"/>
    <property type="project" value="InterPro"/>
</dbReference>
<dbReference type="GO" id="GO:0008270">
    <property type="term" value="F:zinc ion binding"/>
    <property type="evidence" value="ECO:0007669"/>
    <property type="project" value="UniProtKB-UniRule"/>
</dbReference>
<evidence type="ECO:0000256" key="5">
    <source>
        <dbReference type="ARBA" id="ARBA00022857"/>
    </source>
</evidence>
<feature type="binding site" evidence="10">
    <location>
        <position position="291"/>
    </location>
    <ligand>
        <name>substrate</name>
    </ligand>
</feature>
<dbReference type="OrthoDB" id="9801783at2"/>
<organism evidence="11 12">
    <name type="scientific">Kineobactrum sediminis</name>
    <dbReference type="NCBI Taxonomy" id="1905677"/>
    <lineage>
        <taxon>Bacteria</taxon>
        <taxon>Pseudomonadati</taxon>
        <taxon>Pseudomonadota</taxon>
        <taxon>Gammaproteobacteria</taxon>
        <taxon>Cellvibrionales</taxon>
        <taxon>Halieaceae</taxon>
        <taxon>Kineobactrum</taxon>
    </lineage>
</organism>
<evidence type="ECO:0000256" key="6">
    <source>
        <dbReference type="ARBA" id="ARBA00023002"/>
    </source>
</evidence>
<evidence type="ECO:0000256" key="3">
    <source>
        <dbReference type="ARBA" id="ARBA00022833"/>
    </source>
</evidence>
<dbReference type="Pfam" id="PF04166">
    <property type="entry name" value="PdxA"/>
    <property type="match status" value="1"/>
</dbReference>
<comment type="function">
    <text evidence="10">Catalyzes the NAD(P)-dependent oxidation of 4-(phosphooxy)-L-threonine (HTP) into 2-amino-3-oxo-4-(phosphooxy)butyric acid which spontaneously decarboxylates to form 3-amino-2-oxopropyl phosphate (AHAP).</text>
</comment>
<dbReference type="GO" id="GO:0008615">
    <property type="term" value="P:pyridoxine biosynthetic process"/>
    <property type="evidence" value="ECO:0007669"/>
    <property type="project" value="UniProtKB-UniRule"/>
</dbReference>
<evidence type="ECO:0000256" key="9">
    <source>
        <dbReference type="ARBA" id="ARBA00023285"/>
    </source>
</evidence>
<dbReference type="SUPFAM" id="SSF53659">
    <property type="entry name" value="Isocitrate/Isopropylmalate dehydrogenase-like"/>
    <property type="match status" value="1"/>
</dbReference>
<comment type="subunit">
    <text evidence="10">Homodimer.</text>
</comment>
<feature type="binding site" evidence="10">
    <location>
        <position position="136"/>
    </location>
    <ligand>
        <name>substrate</name>
    </ligand>
</feature>
<evidence type="ECO:0000256" key="4">
    <source>
        <dbReference type="ARBA" id="ARBA00022842"/>
    </source>
</evidence>
<dbReference type="EMBL" id="PKLZ01000017">
    <property type="protein sequence ID" value="PLW81057.1"/>
    <property type="molecule type" value="Genomic_DNA"/>
</dbReference>
<feature type="binding site" evidence="10">
    <location>
        <position position="165"/>
    </location>
    <ligand>
        <name>a divalent metal cation</name>
        <dbReference type="ChEBI" id="CHEBI:60240"/>
        <note>ligand shared between dimeric partners</note>
    </ligand>
</feature>
<comment type="catalytic activity">
    <reaction evidence="10">
        <text>4-(phosphooxy)-L-threonine + NAD(+) = 3-amino-2-oxopropyl phosphate + CO2 + NADH</text>
        <dbReference type="Rhea" id="RHEA:32275"/>
        <dbReference type="ChEBI" id="CHEBI:16526"/>
        <dbReference type="ChEBI" id="CHEBI:57279"/>
        <dbReference type="ChEBI" id="CHEBI:57540"/>
        <dbReference type="ChEBI" id="CHEBI:57945"/>
        <dbReference type="ChEBI" id="CHEBI:58452"/>
        <dbReference type="EC" id="1.1.1.262"/>
    </reaction>
</comment>
<dbReference type="UniPathway" id="UPA00244">
    <property type="reaction ID" value="UER00312"/>
</dbReference>
<evidence type="ECO:0000256" key="1">
    <source>
        <dbReference type="ARBA" id="ARBA00022490"/>
    </source>
</evidence>
<evidence type="ECO:0000256" key="10">
    <source>
        <dbReference type="HAMAP-Rule" id="MF_00536"/>
    </source>
</evidence>
<keyword evidence="6 10" id="KW-0560">Oxidoreductase</keyword>
<keyword evidence="12" id="KW-1185">Reference proteome</keyword>
<comment type="subcellular location">
    <subcellularLocation>
        <location evidence="10">Cytoplasm</location>
    </subcellularLocation>
</comment>
<dbReference type="RefSeq" id="WP_101522803.1">
    <property type="nucleotide sequence ID" value="NZ_PKLZ01000017.1"/>
</dbReference>
<keyword evidence="5 10" id="KW-0521">NADP</keyword>
<dbReference type="HAMAP" id="MF_00536">
    <property type="entry name" value="PdxA"/>
    <property type="match status" value="1"/>
</dbReference>
<proteinExistence type="inferred from homology"/>
<accession>A0A2N5XY40</accession>
<gene>
    <name evidence="10 11" type="primary">pdxA</name>
    <name evidence="11" type="ORF">CWI75_17390</name>
</gene>
<dbReference type="PANTHER" id="PTHR30004">
    <property type="entry name" value="4-HYDROXYTHREONINE-4-PHOSPHATE DEHYDROGENASE"/>
    <property type="match status" value="1"/>
</dbReference>